<dbReference type="AlphaFoldDB" id="A0A7W5H9Q3"/>
<keyword evidence="2" id="KW-1185">Reference proteome</keyword>
<dbReference type="Proteomes" id="UP000536179">
    <property type="component" value="Unassembled WGS sequence"/>
</dbReference>
<name>A0A7W5H9Q3_9BACT</name>
<comment type="caution">
    <text evidence="1">The sequence shown here is derived from an EMBL/GenBank/DDBJ whole genome shotgun (WGS) entry which is preliminary data.</text>
</comment>
<dbReference type="RefSeq" id="WP_184309568.1">
    <property type="nucleotide sequence ID" value="NZ_JACHXU010000035.1"/>
</dbReference>
<proteinExistence type="predicted"/>
<evidence type="ECO:0000313" key="1">
    <source>
        <dbReference type="EMBL" id="MBB3210336.1"/>
    </source>
</evidence>
<protein>
    <submittedName>
        <fullName evidence="1">Uncharacterized protein</fullName>
    </submittedName>
</protein>
<gene>
    <name evidence="1" type="ORF">FHS27_006183</name>
</gene>
<accession>A0A7W5H9Q3</accession>
<dbReference type="EMBL" id="JACHXU010000035">
    <property type="protein sequence ID" value="MBB3210336.1"/>
    <property type="molecule type" value="Genomic_DNA"/>
</dbReference>
<evidence type="ECO:0000313" key="2">
    <source>
        <dbReference type="Proteomes" id="UP000536179"/>
    </source>
</evidence>
<sequence>MPSLLCNASAILAEGVGTLLLYATDTFLMAAGLPLLERASHTQSASVLGTSTPVCIVVAWTSRRSREMASHIVLDQVSQ</sequence>
<organism evidence="1 2">
    <name type="scientific">Aporhodopirellula rubra</name>
    <dbReference type="NCBI Taxonomy" id="980271"/>
    <lineage>
        <taxon>Bacteria</taxon>
        <taxon>Pseudomonadati</taxon>
        <taxon>Planctomycetota</taxon>
        <taxon>Planctomycetia</taxon>
        <taxon>Pirellulales</taxon>
        <taxon>Pirellulaceae</taxon>
        <taxon>Aporhodopirellula</taxon>
    </lineage>
</organism>
<reference evidence="1 2" key="1">
    <citation type="submission" date="2020-08" db="EMBL/GenBank/DDBJ databases">
        <title>Genomic Encyclopedia of Type Strains, Phase III (KMG-III): the genomes of soil and plant-associated and newly described type strains.</title>
        <authorList>
            <person name="Whitman W."/>
        </authorList>
    </citation>
    <scope>NUCLEOTIDE SEQUENCE [LARGE SCALE GENOMIC DNA]</scope>
    <source>
        <strain evidence="1 2">CECT 8075</strain>
    </source>
</reference>